<evidence type="ECO:0000313" key="3">
    <source>
        <dbReference type="Proteomes" id="UP000076842"/>
    </source>
</evidence>
<keyword evidence="3" id="KW-1185">Reference proteome</keyword>
<feature type="compositionally biased region" description="Acidic residues" evidence="1">
    <location>
        <begin position="223"/>
        <end position="237"/>
    </location>
</feature>
<organism evidence="2 3">
    <name type="scientific">Calocera cornea HHB12733</name>
    <dbReference type="NCBI Taxonomy" id="1353952"/>
    <lineage>
        <taxon>Eukaryota</taxon>
        <taxon>Fungi</taxon>
        <taxon>Dikarya</taxon>
        <taxon>Basidiomycota</taxon>
        <taxon>Agaricomycotina</taxon>
        <taxon>Dacrymycetes</taxon>
        <taxon>Dacrymycetales</taxon>
        <taxon>Dacrymycetaceae</taxon>
        <taxon>Calocera</taxon>
    </lineage>
</organism>
<protein>
    <submittedName>
        <fullName evidence="2">Uncharacterized protein</fullName>
    </submittedName>
</protein>
<feature type="compositionally biased region" description="Basic and acidic residues" evidence="1">
    <location>
        <begin position="124"/>
        <end position="145"/>
    </location>
</feature>
<dbReference type="Proteomes" id="UP000076842">
    <property type="component" value="Unassembled WGS sequence"/>
</dbReference>
<sequence length="237" mass="26208">MIRTPYLPQPAQAHTPSPLKRKRERVDDGDSPLLTHLLPLDERPPPSKRAHSLEDGFSLMSLASSPTGAAPGPERVTLQSESESRSGAHLPTLRTPEVLEIPVVEMDEDSGESNRSASNGDSGDESHDVEMRRSTWYEKEKDRIVVLDLDSDDEDTPQASPPREYTISSALLARLPLPALEVAPPAPPSGQLVLYRPPLWKDLEEVETRSRNVDDQDVQPAEPEPELSDDAMEIEDD</sequence>
<gene>
    <name evidence="2" type="ORF">CALCODRAFT_483824</name>
</gene>
<feature type="region of interest" description="Disordered" evidence="1">
    <location>
        <begin position="1"/>
        <end position="165"/>
    </location>
</feature>
<evidence type="ECO:0000313" key="2">
    <source>
        <dbReference type="EMBL" id="KZT56562.1"/>
    </source>
</evidence>
<name>A0A165FCU5_9BASI</name>
<dbReference type="OrthoDB" id="3364141at2759"/>
<dbReference type="AlphaFoldDB" id="A0A165FCU5"/>
<reference evidence="2 3" key="1">
    <citation type="journal article" date="2016" name="Mol. Biol. Evol.">
        <title>Comparative Genomics of Early-Diverging Mushroom-Forming Fungi Provides Insights into the Origins of Lignocellulose Decay Capabilities.</title>
        <authorList>
            <person name="Nagy L.G."/>
            <person name="Riley R."/>
            <person name="Tritt A."/>
            <person name="Adam C."/>
            <person name="Daum C."/>
            <person name="Floudas D."/>
            <person name="Sun H."/>
            <person name="Yadav J.S."/>
            <person name="Pangilinan J."/>
            <person name="Larsson K.H."/>
            <person name="Matsuura K."/>
            <person name="Barry K."/>
            <person name="Labutti K."/>
            <person name="Kuo R."/>
            <person name="Ohm R.A."/>
            <person name="Bhattacharya S.S."/>
            <person name="Shirouzu T."/>
            <person name="Yoshinaga Y."/>
            <person name="Martin F.M."/>
            <person name="Grigoriev I.V."/>
            <person name="Hibbett D.S."/>
        </authorList>
    </citation>
    <scope>NUCLEOTIDE SEQUENCE [LARGE SCALE GENOMIC DNA]</scope>
    <source>
        <strain evidence="2 3">HHB12733</strain>
    </source>
</reference>
<dbReference type="STRING" id="1353952.A0A165FCU5"/>
<dbReference type="EMBL" id="KV423975">
    <property type="protein sequence ID" value="KZT56562.1"/>
    <property type="molecule type" value="Genomic_DNA"/>
</dbReference>
<feature type="region of interest" description="Disordered" evidence="1">
    <location>
        <begin position="206"/>
        <end position="237"/>
    </location>
</feature>
<proteinExistence type="predicted"/>
<dbReference type="InParanoid" id="A0A165FCU5"/>
<evidence type="ECO:0000256" key="1">
    <source>
        <dbReference type="SAM" id="MobiDB-lite"/>
    </source>
</evidence>
<accession>A0A165FCU5</accession>